<evidence type="ECO:0000313" key="1">
    <source>
        <dbReference type="EMBL" id="EPS40383.1"/>
    </source>
</evidence>
<reference evidence="1 2" key="1">
    <citation type="journal article" date="2013" name="PLoS Genet.">
        <title>Genomic mechanisms accounting for the adaptation to parasitism in nematode-trapping fungi.</title>
        <authorList>
            <person name="Meerupati T."/>
            <person name="Andersson K.M."/>
            <person name="Friman E."/>
            <person name="Kumar D."/>
            <person name="Tunlid A."/>
            <person name="Ahren D."/>
        </authorList>
    </citation>
    <scope>NUCLEOTIDE SEQUENCE [LARGE SCALE GENOMIC DNA]</scope>
    <source>
        <strain evidence="1 2">CBS 200.50</strain>
    </source>
</reference>
<dbReference type="Proteomes" id="UP000015100">
    <property type="component" value="Unassembled WGS sequence"/>
</dbReference>
<evidence type="ECO:0000313" key="2">
    <source>
        <dbReference type="Proteomes" id="UP000015100"/>
    </source>
</evidence>
<protein>
    <submittedName>
        <fullName evidence="1">Uncharacterized protein</fullName>
    </submittedName>
</protein>
<comment type="caution">
    <text evidence="1">The sequence shown here is derived from an EMBL/GenBank/DDBJ whole genome shotgun (WGS) entry which is preliminary data.</text>
</comment>
<gene>
    <name evidence="1" type="ORF">H072_5827</name>
</gene>
<organism evidence="1 2">
    <name type="scientific">Dactylellina haptotyla (strain CBS 200.50)</name>
    <name type="common">Nematode-trapping fungus</name>
    <name type="synonym">Monacrosporium haptotylum</name>
    <dbReference type="NCBI Taxonomy" id="1284197"/>
    <lineage>
        <taxon>Eukaryota</taxon>
        <taxon>Fungi</taxon>
        <taxon>Dikarya</taxon>
        <taxon>Ascomycota</taxon>
        <taxon>Pezizomycotina</taxon>
        <taxon>Orbiliomycetes</taxon>
        <taxon>Orbiliales</taxon>
        <taxon>Orbiliaceae</taxon>
        <taxon>Dactylellina</taxon>
    </lineage>
</organism>
<dbReference type="AlphaFoldDB" id="S8BLT6"/>
<accession>S8BLT6</accession>
<dbReference type="HOGENOM" id="CLU_2812278_0_0_1"/>
<keyword evidence="2" id="KW-1185">Reference proteome</keyword>
<dbReference type="EMBL" id="AQGS01000405">
    <property type="protein sequence ID" value="EPS40383.1"/>
    <property type="molecule type" value="Genomic_DNA"/>
</dbReference>
<reference evidence="2" key="2">
    <citation type="submission" date="2013-04" db="EMBL/GenBank/DDBJ databases">
        <title>Genomic mechanisms accounting for the adaptation to parasitism in nematode-trapping fungi.</title>
        <authorList>
            <person name="Ahren D.G."/>
        </authorList>
    </citation>
    <scope>NUCLEOTIDE SEQUENCE [LARGE SCALE GENOMIC DNA]</scope>
    <source>
        <strain evidence="2">CBS 200.50</strain>
    </source>
</reference>
<proteinExistence type="predicted"/>
<name>S8BLT6_DACHA</name>
<sequence length="67" mass="7580">MEKIILSNQLAAKTSEARASEFKFKRLTEIAPVGIYMCDQIQYVYPEDREMLLNGLADITDAEEPVA</sequence>